<dbReference type="Proteomes" id="UP000253141">
    <property type="component" value="Unassembled WGS sequence"/>
</dbReference>
<evidence type="ECO:0000313" key="1">
    <source>
        <dbReference type="EMBL" id="RDB06395.1"/>
    </source>
</evidence>
<sequence length="124" mass="13965">MKIKKYTISVLSYLLLGFCGCKKSDVIPIKSLSCDWPPNYSVEAKIVDIVTTVHQSFWEDTAYIIRNPSLTDTAPFWGACNMPDKAKKDGIKVKVSGYIITFPGIEGVQFKHGRPFELISIEYL</sequence>
<dbReference type="AlphaFoldDB" id="A0A369IDQ3"/>
<dbReference type="PROSITE" id="PS51257">
    <property type="entry name" value="PROKAR_LIPOPROTEIN"/>
    <property type="match status" value="1"/>
</dbReference>
<gene>
    <name evidence="1" type="ORF">DVG78_09055</name>
</gene>
<dbReference type="OrthoDB" id="958992at2"/>
<keyword evidence="2" id="KW-1185">Reference proteome</keyword>
<name>A0A369IDQ3_9BACT</name>
<organism evidence="1 2">
    <name type="scientific">Runella aurantiaca</name>
    <dbReference type="NCBI Taxonomy" id="2282308"/>
    <lineage>
        <taxon>Bacteria</taxon>
        <taxon>Pseudomonadati</taxon>
        <taxon>Bacteroidota</taxon>
        <taxon>Cytophagia</taxon>
        <taxon>Cytophagales</taxon>
        <taxon>Spirosomataceae</taxon>
        <taxon>Runella</taxon>
    </lineage>
</organism>
<evidence type="ECO:0000313" key="2">
    <source>
        <dbReference type="Proteomes" id="UP000253141"/>
    </source>
</evidence>
<accession>A0A369IDQ3</accession>
<reference evidence="1 2" key="1">
    <citation type="submission" date="2018-07" db="EMBL/GenBank/DDBJ databases">
        <title>Genome analysis of Runella aurantiaca.</title>
        <authorList>
            <person name="Yang X."/>
        </authorList>
    </citation>
    <scope>NUCLEOTIDE SEQUENCE [LARGE SCALE GENOMIC DNA]</scope>
    <source>
        <strain evidence="1 2">YX9</strain>
    </source>
</reference>
<comment type="caution">
    <text evidence="1">The sequence shown here is derived from an EMBL/GenBank/DDBJ whole genome shotgun (WGS) entry which is preliminary data.</text>
</comment>
<proteinExistence type="predicted"/>
<dbReference type="RefSeq" id="WP_114460766.1">
    <property type="nucleotide sequence ID" value="NZ_QPIW01000005.1"/>
</dbReference>
<protein>
    <submittedName>
        <fullName evidence="1">Uncharacterized protein</fullName>
    </submittedName>
</protein>
<dbReference type="EMBL" id="QPIW01000005">
    <property type="protein sequence ID" value="RDB06395.1"/>
    <property type="molecule type" value="Genomic_DNA"/>
</dbReference>